<dbReference type="PROSITE" id="PS51257">
    <property type="entry name" value="PROKAR_LIPOPROTEIN"/>
    <property type="match status" value="1"/>
</dbReference>
<evidence type="ECO:0000313" key="1">
    <source>
        <dbReference type="EMBL" id="NNT71896.1"/>
    </source>
</evidence>
<dbReference type="AlphaFoldDB" id="A0A7Y3VYX3"/>
<gene>
    <name evidence="1" type="ORF">HKT18_06680</name>
</gene>
<reference evidence="1 2" key="1">
    <citation type="submission" date="2020-05" db="EMBL/GenBank/DDBJ databases">
        <title>Draft genome of Flavobacterium sp. IMCC34852.</title>
        <authorList>
            <person name="Song J."/>
            <person name="Cho J.-C."/>
        </authorList>
    </citation>
    <scope>NUCLEOTIDE SEQUENCE [LARGE SCALE GENOMIC DNA]</scope>
    <source>
        <strain evidence="1 2">IMCC34852</strain>
    </source>
</reference>
<sequence>MRTKKIKDMKIKNLMLGATLSMFILSCSKDDNNSTSTDLNEAQVSAKIDMATEDVAKIAEDQYALQANPGAGRSSEYDVQALPPCATVDIQLTATTWTRTVTFDNCTLPNGNVIDGTIIVSGSLNFDTPSHTISYSFVDFHHNNILIEGNRTIVRSLQSTTTLAAVHPVANMSIDMTVTFPNGNVYHREGNRVREMIEGFGTPMVWADNVFSISGSWTTTFPAGTRTSTITTPLRVEADCPHIVSGVVNTVGTNNTATLDYGNGDCDNQATLTVNGNTTTITLGN</sequence>
<dbReference type="Proteomes" id="UP000536509">
    <property type="component" value="Unassembled WGS sequence"/>
</dbReference>
<evidence type="ECO:0008006" key="3">
    <source>
        <dbReference type="Google" id="ProtNLM"/>
    </source>
</evidence>
<dbReference type="EMBL" id="JABEVX010000003">
    <property type="protein sequence ID" value="NNT71896.1"/>
    <property type="molecule type" value="Genomic_DNA"/>
</dbReference>
<name>A0A7Y3VYX3_9FLAO</name>
<comment type="caution">
    <text evidence="1">The sequence shown here is derived from an EMBL/GenBank/DDBJ whole genome shotgun (WGS) entry which is preliminary data.</text>
</comment>
<evidence type="ECO:0000313" key="2">
    <source>
        <dbReference type="Proteomes" id="UP000536509"/>
    </source>
</evidence>
<protein>
    <recommendedName>
        <fullName evidence="3">Lipoprotein</fullName>
    </recommendedName>
</protein>
<proteinExistence type="predicted"/>
<dbReference type="RefSeq" id="WP_171222085.1">
    <property type="nucleotide sequence ID" value="NZ_CP121446.1"/>
</dbReference>
<keyword evidence="2" id="KW-1185">Reference proteome</keyword>
<organism evidence="1 2">
    <name type="scientific">Flavobacterium rivulicola</name>
    <dbReference type="NCBI Taxonomy" id="2732161"/>
    <lineage>
        <taxon>Bacteria</taxon>
        <taxon>Pseudomonadati</taxon>
        <taxon>Bacteroidota</taxon>
        <taxon>Flavobacteriia</taxon>
        <taxon>Flavobacteriales</taxon>
        <taxon>Flavobacteriaceae</taxon>
        <taxon>Flavobacterium</taxon>
    </lineage>
</organism>
<accession>A0A7Y3VYX3</accession>